<protein>
    <submittedName>
        <fullName evidence="2">Uncharacterized protein</fullName>
    </submittedName>
</protein>
<accession>A0A165M8I4</accession>
<name>A0A165M8I4_9APHY</name>
<proteinExistence type="predicted"/>
<dbReference type="Proteomes" id="UP000076727">
    <property type="component" value="Unassembled WGS sequence"/>
</dbReference>
<dbReference type="EMBL" id="KV429107">
    <property type="protein sequence ID" value="KZT65355.1"/>
    <property type="molecule type" value="Genomic_DNA"/>
</dbReference>
<feature type="region of interest" description="Disordered" evidence="1">
    <location>
        <begin position="76"/>
        <end position="111"/>
    </location>
</feature>
<feature type="compositionally biased region" description="Low complexity" evidence="1">
    <location>
        <begin position="95"/>
        <end position="105"/>
    </location>
</feature>
<gene>
    <name evidence="2" type="ORF">DAEQUDRAFT_731517</name>
</gene>
<organism evidence="2 3">
    <name type="scientific">Daedalea quercina L-15889</name>
    <dbReference type="NCBI Taxonomy" id="1314783"/>
    <lineage>
        <taxon>Eukaryota</taxon>
        <taxon>Fungi</taxon>
        <taxon>Dikarya</taxon>
        <taxon>Basidiomycota</taxon>
        <taxon>Agaricomycotina</taxon>
        <taxon>Agaricomycetes</taxon>
        <taxon>Polyporales</taxon>
        <taxon>Fomitopsis</taxon>
    </lineage>
</organism>
<evidence type="ECO:0000313" key="2">
    <source>
        <dbReference type="EMBL" id="KZT65355.1"/>
    </source>
</evidence>
<reference evidence="2 3" key="1">
    <citation type="journal article" date="2016" name="Mol. Biol. Evol.">
        <title>Comparative Genomics of Early-Diverging Mushroom-Forming Fungi Provides Insights into the Origins of Lignocellulose Decay Capabilities.</title>
        <authorList>
            <person name="Nagy L.G."/>
            <person name="Riley R."/>
            <person name="Tritt A."/>
            <person name="Adam C."/>
            <person name="Daum C."/>
            <person name="Floudas D."/>
            <person name="Sun H."/>
            <person name="Yadav J.S."/>
            <person name="Pangilinan J."/>
            <person name="Larsson K.H."/>
            <person name="Matsuura K."/>
            <person name="Barry K."/>
            <person name="Labutti K."/>
            <person name="Kuo R."/>
            <person name="Ohm R.A."/>
            <person name="Bhattacharya S.S."/>
            <person name="Shirouzu T."/>
            <person name="Yoshinaga Y."/>
            <person name="Martin F.M."/>
            <person name="Grigoriev I.V."/>
            <person name="Hibbett D.S."/>
        </authorList>
    </citation>
    <scope>NUCLEOTIDE SEQUENCE [LARGE SCALE GENOMIC DNA]</scope>
    <source>
        <strain evidence="2 3">L-15889</strain>
    </source>
</reference>
<evidence type="ECO:0000313" key="3">
    <source>
        <dbReference type="Proteomes" id="UP000076727"/>
    </source>
</evidence>
<keyword evidence="3" id="KW-1185">Reference proteome</keyword>
<dbReference type="AlphaFoldDB" id="A0A165M8I4"/>
<sequence length="142" mass="15846">MDTAFEEFSRDIHAVAAIALSLLSGFIPPDRVQLSREQILGSCKDMLAESALHITENAQDFIAECLDMSQTADKAAKHPWLGSTTPQLKRTPNDSRTGSRSSSRISGRRERRFDARRKFRTAVHVMVAMSRMQHSRLAADAC</sequence>
<evidence type="ECO:0000256" key="1">
    <source>
        <dbReference type="SAM" id="MobiDB-lite"/>
    </source>
</evidence>